<gene>
    <name evidence="2" type="ORF">A9C19_16155</name>
</gene>
<proteinExistence type="predicted"/>
<name>A0A1L3MUX8_9BACI</name>
<organism evidence="2 3">
    <name type="scientific">Bacillus weihaiensis</name>
    <dbReference type="NCBI Taxonomy" id="1547283"/>
    <lineage>
        <taxon>Bacteria</taxon>
        <taxon>Bacillati</taxon>
        <taxon>Bacillota</taxon>
        <taxon>Bacilli</taxon>
        <taxon>Bacillales</taxon>
        <taxon>Bacillaceae</taxon>
        <taxon>Bacillus</taxon>
    </lineage>
</organism>
<accession>A0A1L3MUX8</accession>
<dbReference type="OrthoDB" id="2941095at2"/>
<feature type="transmembrane region" description="Helical" evidence="1">
    <location>
        <begin position="6"/>
        <end position="21"/>
    </location>
</feature>
<dbReference type="STRING" id="1547283.A9C19_16155"/>
<dbReference type="EMBL" id="CP016020">
    <property type="protein sequence ID" value="APH06151.1"/>
    <property type="molecule type" value="Genomic_DNA"/>
</dbReference>
<dbReference type="Proteomes" id="UP000181936">
    <property type="component" value="Chromosome"/>
</dbReference>
<dbReference type="RefSeq" id="WP_072580953.1">
    <property type="nucleotide sequence ID" value="NZ_CP016020.1"/>
</dbReference>
<dbReference type="AlphaFoldDB" id="A0A1L3MUX8"/>
<feature type="transmembrane region" description="Helical" evidence="1">
    <location>
        <begin position="41"/>
        <end position="61"/>
    </location>
</feature>
<dbReference type="KEGG" id="bwh:A9C19_16155"/>
<keyword evidence="1" id="KW-1133">Transmembrane helix</keyword>
<keyword evidence="1" id="KW-0812">Transmembrane</keyword>
<keyword evidence="3" id="KW-1185">Reference proteome</keyword>
<sequence length="62" mass="7359">MSPFLIIGIIMGTLAIDYMWLDHNRKRWGWMKSLSRKFKVMYLTCFLTISCLIYIGISGNYF</sequence>
<evidence type="ECO:0000313" key="3">
    <source>
        <dbReference type="Proteomes" id="UP000181936"/>
    </source>
</evidence>
<evidence type="ECO:0000256" key="1">
    <source>
        <dbReference type="SAM" id="Phobius"/>
    </source>
</evidence>
<keyword evidence="1" id="KW-0472">Membrane</keyword>
<evidence type="ECO:0008006" key="4">
    <source>
        <dbReference type="Google" id="ProtNLM"/>
    </source>
</evidence>
<protein>
    <recommendedName>
        <fullName evidence="4">DUF4181 domain-containing protein</fullName>
    </recommendedName>
</protein>
<evidence type="ECO:0000313" key="2">
    <source>
        <dbReference type="EMBL" id="APH06151.1"/>
    </source>
</evidence>
<reference evidence="2 3" key="1">
    <citation type="journal article" date="2016" name="Sci. Rep.">
        <title>Complete genome sequence and transcriptomic analysis of a novel marine strain Bacillus weihaiensis reveals the mechanism of brown algae degradation.</title>
        <authorList>
            <person name="Zhu Y."/>
            <person name="Chen P."/>
            <person name="Bao Y."/>
            <person name="Men Y."/>
            <person name="Zeng Y."/>
            <person name="Yang J."/>
            <person name="Sun J."/>
            <person name="Sun Y."/>
        </authorList>
    </citation>
    <scope>NUCLEOTIDE SEQUENCE [LARGE SCALE GENOMIC DNA]</scope>
    <source>
        <strain evidence="2 3">Alg07</strain>
    </source>
</reference>